<dbReference type="AlphaFoldDB" id="A0A9W5XYC1"/>
<dbReference type="InterPro" id="IPR036873">
    <property type="entry name" value="Rhodanese-like_dom_sf"/>
</dbReference>
<evidence type="ECO:0000256" key="2">
    <source>
        <dbReference type="ARBA" id="ARBA00009130"/>
    </source>
</evidence>
<dbReference type="Pfam" id="PF02852">
    <property type="entry name" value="Pyr_redox_dim"/>
    <property type="match status" value="1"/>
</dbReference>
<evidence type="ECO:0000313" key="8">
    <source>
        <dbReference type="EMBL" id="GKU23198.1"/>
    </source>
</evidence>
<keyword evidence="3" id="KW-0285">Flavoprotein</keyword>
<comment type="caution">
    <text evidence="8">The sequence shown here is derived from an EMBL/GenBank/DDBJ whole genome shotgun (WGS) entry which is preliminary data.</text>
</comment>
<dbReference type="RefSeq" id="WP_427847017.1">
    <property type="nucleotide sequence ID" value="NZ_BQXY01000001.1"/>
</dbReference>
<evidence type="ECO:0000256" key="3">
    <source>
        <dbReference type="ARBA" id="ARBA00022630"/>
    </source>
</evidence>
<dbReference type="PANTHER" id="PTHR43429:SF1">
    <property type="entry name" value="NAD(P)H SULFUR OXIDOREDUCTASE (COA-DEPENDENT)"/>
    <property type="match status" value="1"/>
</dbReference>
<dbReference type="InterPro" id="IPR023753">
    <property type="entry name" value="FAD/NAD-binding_dom"/>
</dbReference>
<keyword evidence="6" id="KW-0676">Redox-active center</keyword>
<dbReference type="GO" id="GO:0016491">
    <property type="term" value="F:oxidoreductase activity"/>
    <property type="evidence" value="ECO:0007669"/>
    <property type="project" value="UniProtKB-KW"/>
</dbReference>
<comment type="similarity">
    <text evidence="2">Belongs to the class-III pyridine nucleotide-disulfide oxidoreductase family.</text>
</comment>
<dbReference type="InterPro" id="IPR004099">
    <property type="entry name" value="Pyr_nucl-diS_OxRdtase_dimer"/>
</dbReference>
<evidence type="ECO:0000256" key="1">
    <source>
        <dbReference type="ARBA" id="ARBA00001974"/>
    </source>
</evidence>
<gene>
    <name evidence="8" type="ORF">CFOLD11_00240</name>
</gene>
<evidence type="ECO:0000256" key="4">
    <source>
        <dbReference type="ARBA" id="ARBA00022827"/>
    </source>
</evidence>
<protein>
    <recommendedName>
        <fullName evidence="7">Rhodanese domain-containing protein</fullName>
    </recommendedName>
</protein>
<dbReference type="PRINTS" id="PR00368">
    <property type="entry name" value="FADPNR"/>
</dbReference>
<name>A0A9W5XYC1_9CLOT</name>
<dbReference type="Gene3D" id="3.40.250.10">
    <property type="entry name" value="Rhodanese-like domain"/>
    <property type="match status" value="1"/>
</dbReference>
<dbReference type="InterPro" id="IPR016156">
    <property type="entry name" value="FAD/NAD-linked_Rdtase_dimer_sf"/>
</dbReference>
<reference evidence="8" key="1">
    <citation type="journal article" date="2023" name="Int. J. Syst. Evol. Microbiol.">
        <title>&lt;i&gt;Clostridium folliculivorans&lt;/i&gt; sp. nov., isolated from soil samples of an organic paddy in Japan.</title>
        <authorList>
            <person name="Tazawa J."/>
            <person name="Kobayashi H."/>
            <person name="Tanizawa Y."/>
            <person name="Uchino A."/>
            <person name="Tanaka F."/>
            <person name="Urashima Y."/>
            <person name="Miura S."/>
            <person name="Sakamoto M."/>
            <person name="Ohkuma M."/>
            <person name="Tohno M."/>
        </authorList>
    </citation>
    <scope>NUCLEOTIDE SEQUENCE</scope>
    <source>
        <strain evidence="8">D1-1</strain>
    </source>
</reference>
<evidence type="ECO:0000256" key="6">
    <source>
        <dbReference type="ARBA" id="ARBA00023284"/>
    </source>
</evidence>
<comment type="cofactor">
    <cofactor evidence="1">
        <name>FAD</name>
        <dbReference type="ChEBI" id="CHEBI:57692"/>
    </cofactor>
</comment>
<dbReference type="Proteomes" id="UP001057868">
    <property type="component" value="Unassembled WGS sequence"/>
</dbReference>
<evidence type="ECO:0000313" key="9">
    <source>
        <dbReference type="Proteomes" id="UP001057868"/>
    </source>
</evidence>
<dbReference type="InterPro" id="IPR036188">
    <property type="entry name" value="FAD/NAD-bd_sf"/>
</dbReference>
<dbReference type="Pfam" id="PF00581">
    <property type="entry name" value="Rhodanese"/>
    <property type="match status" value="1"/>
</dbReference>
<proteinExistence type="inferred from homology"/>
<dbReference type="SMART" id="SM00450">
    <property type="entry name" value="RHOD"/>
    <property type="match status" value="1"/>
</dbReference>
<dbReference type="InterPro" id="IPR001763">
    <property type="entry name" value="Rhodanese-like_dom"/>
</dbReference>
<dbReference type="PRINTS" id="PR00411">
    <property type="entry name" value="PNDRDTASEI"/>
</dbReference>
<dbReference type="InterPro" id="IPR050260">
    <property type="entry name" value="FAD-bd_OxRdtase"/>
</dbReference>
<accession>A0A9W5XYC1</accession>
<dbReference type="Pfam" id="PF07992">
    <property type="entry name" value="Pyr_redox_2"/>
    <property type="match status" value="1"/>
</dbReference>
<dbReference type="SUPFAM" id="SSF51905">
    <property type="entry name" value="FAD/NAD(P)-binding domain"/>
    <property type="match status" value="1"/>
</dbReference>
<keyword evidence="4" id="KW-0274">FAD</keyword>
<dbReference type="EMBL" id="BQXY01000001">
    <property type="protein sequence ID" value="GKU23198.1"/>
    <property type="molecule type" value="Genomic_DNA"/>
</dbReference>
<keyword evidence="5" id="KW-0560">Oxidoreductase</keyword>
<feature type="domain" description="Rhodanese" evidence="7">
    <location>
        <begin position="462"/>
        <end position="549"/>
    </location>
</feature>
<organism evidence="8 9">
    <name type="scientific">Clostridium folliculivorans</name>
    <dbReference type="NCBI Taxonomy" id="2886038"/>
    <lineage>
        <taxon>Bacteria</taxon>
        <taxon>Bacillati</taxon>
        <taxon>Bacillota</taxon>
        <taxon>Clostridia</taxon>
        <taxon>Eubacteriales</taxon>
        <taxon>Clostridiaceae</taxon>
        <taxon>Clostridium</taxon>
    </lineage>
</organism>
<dbReference type="Gene3D" id="3.50.50.60">
    <property type="entry name" value="FAD/NAD(P)-binding domain"/>
    <property type="match status" value="2"/>
</dbReference>
<dbReference type="PROSITE" id="PS50206">
    <property type="entry name" value="RHODANESE_3"/>
    <property type="match status" value="1"/>
</dbReference>
<evidence type="ECO:0000256" key="5">
    <source>
        <dbReference type="ARBA" id="ARBA00023002"/>
    </source>
</evidence>
<dbReference type="SUPFAM" id="SSF55424">
    <property type="entry name" value="FAD/NAD-linked reductases, dimerisation (C-terminal) domain"/>
    <property type="match status" value="1"/>
</dbReference>
<dbReference type="SUPFAM" id="SSF52821">
    <property type="entry name" value="Rhodanese/Cell cycle control phosphatase"/>
    <property type="match status" value="1"/>
</dbReference>
<dbReference type="PANTHER" id="PTHR43429">
    <property type="entry name" value="PYRIDINE NUCLEOTIDE-DISULFIDE OXIDOREDUCTASE DOMAIN-CONTAINING"/>
    <property type="match status" value="1"/>
</dbReference>
<sequence length="552" mass="60459">MKKVLIVGGVAAGASAAARLRRLDESAEIIMFEKGEYISFANCGLPYYIGGVIEDREDLLVATPELMKDRFNIDVRTNSEVISINYKDKKISIASKDKGIYEECFDYLVLAPGAKPLKPNIPGIESKKVYTLRNVEDTDKIKSVVDEVKKAIVIGGGYIGVEMAENLREKGINVTLVEAAPHILAPFDDDLIPVAEKQMEDKGVKLVLGNGVTAFKEASDGIEVELRSGDKVKGDIVIAAIGVTPDTEFIRNSGIELGPRGHILVNENMETNIKDIYAGGDAVEVVDFVNNTKTAIPLASPANKQGRIIADNISGTNKAYKKTQGTTVIKVFDLCLAATGNNERILNRLNIPYKVAIIHPNNHAGYYPGAVQITLKLIFNDEGKILGAQALGYEGVEKRIDVIAAVIRLKGTIYDLTEMELSYAPPFGSAKDPVNFVGYVAENVLTEKSELVHPRELKNIKGNENIVVLDVRTNSERERGAVDGSIHINVNELREKLNTLDKNKEYWIHCAVGIRAYVAERILKQNGFKCKNITGGFKSILAMNYTPKGLKE</sequence>
<keyword evidence="9" id="KW-1185">Reference proteome</keyword>
<evidence type="ECO:0000259" key="7">
    <source>
        <dbReference type="PROSITE" id="PS50206"/>
    </source>
</evidence>